<evidence type="ECO:0000313" key="1">
    <source>
        <dbReference type="EMBL" id="OOV85609.1"/>
    </source>
</evidence>
<organism evidence="1 2">
    <name type="scientific">Acinetobacter amyesii</name>
    <dbReference type="NCBI Taxonomy" id="2942470"/>
    <lineage>
        <taxon>Bacteria</taxon>
        <taxon>Pseudomonadati</taxon>
        <taxon>Pseudomonadota</taxon>
        <taxon>Gammaproteobacteria</taxon>
        <taxon>Moraxellales</taxon>
        <taxon>Moraxellaceae</taxon>
        <taxon>Acinetobacter</taxon>
    </lineage>
</organism>
<sequence>MQNNKFILSLSSHSTGTNQDNAGNYNLTLTLLQPATLKVLNQFQPVKHIIPKTRLDAIKFDRTAFSLQQDLVGIAMYQSHIGGINSSRRVLNLYSIKQQKHIQQVLNGLTTHYQSSTQNTACGEWHTLEMKRTIHFTGKMKNKFPIFNIKEQIKETDFNRQSCRAETVREQNNHQIQFNGAHYSIQHVQLNDPDL</sequence>
<keyword evidence="2" id="KW-1185">Reference proteome</keyword>
<proteinExistence type="predicted"/>
<name>A0A1T1H6V0_9GAMM</name>
<dbReference type="EMBL" id="MVKX01000001">
    <property type="protein sequence ID" value="OOV85609.1"/>
    <property type="molecule type" value="Genomic_DNA"/>
</dbReference>
<dbReference type="Proteomes" id="UP000191160">
    <property type="component" value="Unassembled WGS sequence"/>
</dbReference>
<accession>A0A1T1H6V0</accession>
<evidence type="ECO:0000313" key="2">
    <source>
        <dbReference type="Proteomes" id="UP000191160"/>
    </source>
</evidence>
<comment type="caution">
    <text evidence="1">The sequence shown here is derived from an EMBL/GenBank/DDBJ whole genome shotgun (WGS) entry which is preliminary data.</text>
</comment>
<gene>
    <name evidence="1" type="ORF">B1202_02935</name>
</gene>
<reference evidence="1 2" key="1">
    <citation type="submission" date="2017-02" db="EMBL/GenBank/DDBJ databases">
        <title>Acinetobacter sp. ANC 4945, whole genome shotgun sequencing project.</title>
        <authorList>
            <person name="Radolfova-Krizova L."/>
            <person name="Al Atrouni A."/>
            <person name="Nemec A."/>
        </authorList>
    </citation>
    <scope>NUCLEOTIDE SEQUENCE [LARGE SCALE GENOMIC DNA]</scope>
    <source>
        <strain evidence="1 2">ANC 4945</strain>
    </source>
</reference>
<protein>
    <submittedName>
        <fullName evidence="1">Uncharacterized protein</fullName>
    </submittedName>
</protein>
<dbReference type="AlphaFoldDB" id="A0A1T1H6V0"/>